<evidence type="ECO:0000313" key="3">
    <source>
        <dbReference type="EMBL" id="KAF2733756.1"/>
    </source>
</evidence>
<dbReference type="OrthoDB" id="10003767at2759"/>
<feature type="domain" description="Aminoglycoside phosphotransferase" evidence="2">
    <location>
        <begin position="105"/>
        <end position="331"/>
    </location>
</feature>
<feature type="compositionally biased region" description="Basic and acidic residues" evidence="1">
    <location>
        <begin position="1"/>
        <end position="12"/>
    </location>
</feature>
<dbReference type="GO" id="GO:0005739">
    <property type="term" value="C:mitochondrion"/>
    <property type="evidence" value="ECO:0007669"/>
    <property type="project" value="TreeGrafter"/>
</dbReference>
<gene>
    <name evidence="3" type="ORF">EJ04DRAFT_605135</name>
</gene>
<dbReference type="EMBL" id="ML996157">
    <property type="protein sequence ID" value="KAF2733756.1"/>
    <property type="molecule type" value="Genomic_DNA"/>
</dbReference>
<evidence type="ECO:0000313" key="4">
    <source>
        <dbReference type="Proteomes" id="UP000799444"/>
    </source>
</evidence>
<organism evidence="3 4">
    <name type="scientific">Polyplosphaeria fusca</name>
    <dbReference type="NCBI Taxonomy" id="682080"/>
    <lineage>
        <taxon>Eukaryota</taxon>
        <taxon>Fungi</taxon>
        <taxon>Dikarya</taxon>
        <taxon>Ascomycota</taxon>
        <taxon>Pezizomycotina</taxon>
        <taxon>Dothideomycetes</taxon>
        <taxon>Pleosporomycetidae</taxon>
        <taxon>Pleosporales</taxon>
        <taxon>Tetraplosphaeriaceae</taxon>
        <taxon>Polyplosphaeria</taxon>
    </lineage>
</organism>
<proteinExistence type="predicted"/>
<sequence>MQSDLQRHKTGEQEEQGSTRADWLASDSLGCTLRPCRVWTTVLSSPPPRPHIGTNRELFEYTSGRWIYNEPRRLAERRLAFNVDELMKAAAKSVNRRISDIKSFRKFAEGGFNRVFDISIKDGSCILARLPYPSTLPRRLAVASEVATLDFVRAHGIPTPRVLGYSVDDNPVGAEYILMEKVPGRPIEENERLNVVLQIVELETKLFDIHLPASGSIYYSHDLPPGTRRVDIPGSEGGLCIGPYASLRWWHGERADLDIDGGPQTFDYEKQHPEEHAKSLEDYIRLAPYLVPRSSKLVLPVLRHPDLQPNNIYVSEDYSITGLIDWQHSMVLPTFLAAGMPNLFQNYDDEESMLFVPPQLRDDFGSLDEDERAKAQESFRRRHRGDGTHWRALQEDGGVLKRRVFDDAGSPWEGLNTPLQMDIVRVVQNWSKIAAADKDGGIPACPVTLSEQEVQRRIILDEELREVDSETERINGLLGIAGDGWTTNEGFEGARERAGWIREEGLASVSDDAWLREMTERHWPFDDWDEDE</sequence>
<dbReference type="Pfam" id="PF01636">
    <property type="entry name" value="APH"/>
    <property type="match status" value="1"/>
</dbReference>
<evidence type="ECO:0000256" key="1">
    <source>
        <dbReference type="SAM" id="MobiDB-lite"/>
    </source>
</evidence>
<dbReference type="InterPro" id="IPR051035">
    <property type="entry name" value="Mito_inheritance_9"/>
</dbReference>
<reference evidence="3" key="1">
    <citation type="journal article" date="2020" name="Stud. Mycol.">
        <title>101 Dothideomycetes genomes: a test case for predicting lifestyles and emergence of pathogens.</title>
        <authorList>
            <person name="Haridas S."/>
            <person name="Albert R."/>
            <person name="Binder M."/>
            <person name="Bloem J."/>
            <person name="Labutti K."/>
            <person name="Salamov A."/>
            <person name="Andreopoulos B."/>
            <person name="Baker S."/>
            <person name="Barry K."/>
            <person name="Bills G."/>
            <person name="Bluhm B."/>
            <person name="Cannon C."/>
            <person name="Castanera R."/>
            <person name="Culley D."/>
            <person name="Daum C."/>
            <person name="Ezra D."/>
            <person name="Gonzalez J."/>
            <person name="Henrissat B."/>
            <person name="Kuo A."/>
            <person name="Liang C."/>
            <person name="Lipzen A."/>
            <person name="Lutzoni F."/>
            <person name="Magnuson J."/>
            <person name="Mondo S."/>
            <person name="Nolan M."/>
            <person name="Ohm R."/>
            <person name="Pangilinan J."/>
            <person name="Park H.-J."/>
            <person name="Ramirez L."/>
            <person name="Alfaro M."/>
            <person name="Sun H."/>
            <person name="Tritt A."/>
            <person name="Yoshinaga Y."/>
            <person name="Zwiers L.-H."/>
            <person name="Turgeon B."/>
            <person name="Goodwin S."/>
            <person name="Spatafora J."/>
            <person name="Crous P."/>
            <person name="Grigoriev I."/>
        </authorList>
    </citation>
    <scope>NUCLEOTIDE SEQUENCE</scope>
    <source>
        <strain evidence="3">CBS 125425</strain>
    </source>
</reference>
<dbReference type="PANTHER" id="PTHR36091">
    <property type="entry name" value="ALTERED INHERITANCE OF MITOCHONDRIA PROTEIN 9, MITOCHONDRIAL"/>
    <property type="match status" value="1"/>
</dbReference>
<protein>
    <recommendedName>
        <fullName evidence="2">Aminoglycoside phosphotransferase domain-containing protein</fullName>
    </recommendedName>
</protein>
<dbReference type="AlphaFoldDB" id="A0A9P4V202"/>
<name>A0A9P4V202_9PLEO</name>
<dbReference type="Gene3D" id="3.30.200.20">
    <property type="entry name" value="Phosphorylase Kinase, domain 1"/>
    <property type="match status" value="1"/>
</dbReference>
<dbReference type="SUPFAM" id="SSF56112">
    <property type="entry name" value="Protein kinase-like (PK-like)"/>
    <property type="match status" value="1"/>
</dbReference>
<accession>A0A9P4V202</accession>
<dbReference type="Proteomes" id="UP000799444">
    <property type="component" value="Unassembled WGS sequence"/>
</dbReference>
<evidence type="ECO:0000259" key="2">
    <source>
        <dbReference type="Pfam" id="PF01636"/>
    </source>
</evidence>
<dbReference type="InterPro" id="IPR011009">
    <property type="entry name" value="Kinase-like_dom_sf"/>
</dbReference>
<dbReference type="PANTHER" id="PTHR36091:SF2">
    <property type="entry name" value="AMINOGLYCOSIDE PHOSPHOTRANSFERASE DOMAIN-CONTAINING PROTEIN"/>
    <property type="match status" value="1"/>
</dbReference>
<dbReference type="InterPro" id="IPR002575">
    <property type="entry name" value="Aminoglycoside_PTrfase"/>
</dbReference>
<comment type="caution">
    <text evidence="3">The sequence shown here is derived from an EMBL/GenBank/DDBJ whole genome shotgun (WGS) entry which is preliminary data.</text>
</comment>
<keyword evidence="4" id="KW-1185">Reference proteome</keyword>
<feature type="region of interest" description="Disordered" evidence="1">
    <location>
        <begin position="1"/>
        <end position="20"/>
    </location>
</feature>